<reference evidence="4 6" key="2">
    <citation type="submission" date="2018-06" db="EMBL/GenBank/DDBJ databases">
        <authorList>
            <consortium name="Pathogen Informatics"/>
            <person name="Doyle S."/>
        </authorList>
    </citation>
    <scope>NUCLEOTIDE SEQUENCE [LARGE SCALE GENOMIC DNA]</scope>
    <source>
        <strain evidence="4 6">NCTC10975</strain>
    </source>
</reference>
<dbReference type="PANTHER" id="PTHR38095:SF1">
    <property type="entry name" value="ANAEROBIC DIMETHYL SULFOXIDE REDUCTASE CHAIN YNFH"/>
    <property type="match status" value="1"/>
</dbReference>
<dbReference type="EMBL" id="UAUE01000026">
    <property type="protein sequence ID" value="SPZ00414.1"/>
    <property type="molecule type" value="Genomic_DNA"/>
</dbReference>
<dbReference type="GO" id="GO:0009389">
    <property type="term" value="F:dimethyl sulfoxide reductase activity"/>
    <property type="evidence" value="ECO:0007669"/>
    <property type="project" value="TreeGrafter"/>
</dbReference>
<dbReference type="InterPro" id="IPR007059">
    <property type="entry name" value="DmsC"/>
</dbReference>
<evidence type="ECO:0000313" key="6">
    <source>
        <dbReference type="Proteomes" id="UP000251485"/>
    </source>
</evidence>
<feature type="transmembrane region" description="Helical" evidence="1">
    <location>
        <begin position="115"/>
        <end position="137"/>
    </location>
</feature>
<dbReference type="EMBL" id="CP021694">
    <property type="protein sequence ID" value="ARX36062.1"/>
    <property type="molecule type" value="Genomic_DNA"/>
</dbReference>
<name>A0A1Z1SZB3_PROMI</name>
<reference evidence="2 5" key="1">
    <citation type="submission" date="2017-05" db="EMBL/GenBank/DDBJ databases">
        <title>Whole genome sequencing of Proteus mirabilis AR_0155.</title>
        <authorList>
            <person name="Conlan S."/>
            <person name="Thomas P.J."/>
            <person name="Mullikin J."/>
            <person name="Frank K.M."/>
            <person name="Segre J.A."/>
        </authorList>
    </citation>
    <scope>NUCLEOTIDE SEQUENCE [LARGE SCALE GENOMIC DNA]</scope>
    <source>
        <strain evidence="2 5">AR_0155</strain>
    </source>
</reference>
<evidence type="ECO:0000313" key="7">
    <source>
        <dbReference type="Proteomes" id="UP001171165"/>
    </source>
</evidence>
<evidence type="ECO:0000313" key="4">
    <source>
        <dbReference type="EMBL" id="SPZ00414.1"/>
    </source>
</evidence>
<accession>A0A1Z1SZB3</accession>
<feature type="transmembrane region" description="Helical" evidence="1">
    <location>
        <begin position="6"/>
        <end position="30"/>
    </location>
</feature>
<dbReference type="PANTHER" id="PTHR38095">
    <property type="entry name" value="ANAEROBIC DIMETHYL SULFOXIDE REDUCTASE CHAIN YNFH"/>
    <property type="match status" value="1"/>
</dbReference>
<evidence type="ECO:0000256" key="1">
    <source>
        <dbReference type="SAM" id="Phobius"/>
    </source>
</evidence>
<dbReference type="EMBL" id="ABKSPD020000001">
    <property type="protein sequence ID" value="EKW9774578.1"/>
    <property type="molecule type" value="Genomic_DNA"/>
</dbReference>
<dbReference type="Pfam" id="PF04976">
    <property type="entry name" value="DmsC"/>
    <property type="match status" value="1"/>
</dbReference>
<dbReference type="RefSeq" id="WP_004247269.1">
    <property type="nucleotide sequence ID" value="NZ_ABFDCH020000002.1"/>
</dbReference>
<proteinExistence type="predicted"/>
<evidence type="ECO:0000313" key="5">
    <source>
        <dbReference type="Proteomes" id="UP000195540"/>
    </source>
</evidence>
<evidence type="ECO:0000313" key="2">
    <source>
        <dbReference type="EMBL" id="ARX36062.1"/>
    </source>
</evidence>
<feature type="transmembrane region" description="Helical" evidence="1">
    <location>
        <begin position="208"/>
        <end position="229"/>
    </location>
</feature>
<gene>
    <name evidence="2" type="ORF">AM402_18635</name>
    <name evidence="4" type="ORF">NCTC10975_03581</name>
    <name evidence="3" type="ORF">PW210_000329</name>
</gene>
<dbReference type="GO" id="GO:0019645">
    <property type="term" value="P:anaerobic electron transport chain"/>
    <property type="evidence" value="ECO:0007669"/>
    <property type="project" value="InterPro"/>
</dbReference>
<sequence>MHDYQMPLVLFTVMSQWGIGAVLALSLYQWQTQNSAMLSPKALRTTIALIWLIEVIGSSMSMGHLGDPLGAYRSVLGVAHSWLSREAIAFVMLNGLISLWALASWLQPNKIRRNSLLGLFCGLIGLPVILITAQIYYQMQTHALWHTPATQISFIGTALLLGFGSVIPWLQLQGKKTIHTLHFGAFIGLLLVLMGLVIRVQISGANVASLLLWWQVIASLIIGCVIITLSRSSLFTKALISIITIFILFSGEIAGRMLFYGNVMSQSPWF</sequence>
<dbReference type="Proteomes" id="UP000195540">
    <property type="component" value="Chromosome"/>
</dbReference>
<dbReference type="Proteomes" id="UP001171165">
    <property type="component" value="Unassembled WGS sequence"/>
</dbReference>
<dbReference type="Proteomes" id="UP000251485">
    <property type="component" value="Unassembled WGS sequence"/>
</dbReference>
<feature type="transmembrane region" description="Helical" evidence="1">
    <location>
        <begin position="42"/>
        <end position="62"/>
    </location>
</feature>
<feature type="transmembrane region" description="Helical" evidence="1">
    <location>
        <begin position="238"/>
        <end position="259"/>
    </location>
</feature>
<keyword evidence="1" id="KW-0472">Membrane</keyword>
<dbReference type="GeneID" id="6799923"/>
<dbReference type="AlphaFoldDB" id="A0A1Z1SZB3"/>
<dbReference type="OMA" id="LWHTPAT"/>
<dbReference type="GO" id="GO:0005886">
    <property type="term" value="C:plasma membrane"/>
    <property type="evidence" value="ECO:0007669"/>
    <property type="project" value="TreeGrafter"/>
</dbReference>
<feature type="transmembrane region" description="Helical" evidence="1">
    <location>
        <begin position="82"/>
        <end position="103"/>
    </location>
</feature>
<reference evidence="3" key="3">
    <citation type="submission" date="2023-06" db="EMBL/GenBank/DDBJ databases">
        <authorList>
            <consortium name="Clinical and Environmental Microbiology Branch: Whole genome sequencing antimicrobial resistance pathogens in the healthcare setting"/>
        </authorList>
    </citation>
    <scope>NUCLEOTIDE SEQUENCE</scope>
    <source>
        <strain evidence="3">Microbial</strain>
    </source>
</reference>
<feature type="transmembrane region" description="Helical" evidence="1">
    <location>
        <begin position="149"/>
        <end position="170"/>
    </location>
</feature>
<dbReference type="GO" id="GO:0009390">
    <property type="term" value="C:dimethyl sulfoxide reductase complex"/>
    <property type="evidence" value="ECO:0007669"/>
    <property type="project" value="TreeGrafter"/>
</dbReference>
<keyword evidence="1" id="KW-0812">Transmembrane</keyword>
<protein>
    <submittedName>
        <fullName evidence="4">Anaerobic dimethyl sulfoxide reductase subunit</fullName>
    </submittedName>
    <submittedName>
        <fullName evidence="3">Dimethyl sulfoxide reductase anchor subunit</fullName>
    </submittedName>
    <submittedName>
        <fullName evidence="2">Dimethylsulfoxide reductase</fullName>
    </submittedName>
</protein>
<evidence type="ECO:0000313" key="3">
    <source>
        <dbReference type="EMBL" id="EKW9774578.1"/>
    </source>
</evidence>
<keyword evidence="1" id="KW-1133">Transmembrane helix</keyword>
<feature type="transmembrane region" description="Helical" evidence="1">
    <location>
        <begin position="182"/>
        <end position="202"/>
    </location>
</feature>
<organism evidence="3 7">
    <name type="scientific">Proteus mirabilis</name>
    <dbReference type="NCBI Taxonomy" id="584"/>
    <lineage>
        <taxon>Bacteria</taxon>
        <taxon>Pseudomonadati</taxon>
        <taxon>Pseudomonadota</taxon>
        <taxon>Gammaproteobacteria</taxon>
        <taxon>Enterobacterales</taxon>
        <taxon>Morganellaceae</taxon>
        <taxon>Proteus</taxon>
    </lineage>
</organism>